<feature type="non-terminal residue" evidence="1">
    <location>
        <position position="23"/>
    </location>
</feature>
<evidence type="ECO:0000313" key="2">
    <source>
        <dbReference type="Proteomes" id="UP000543224"/>
    </source>
</evidence>
<proteinExistence type="predicted"/>
<comment type="caution">
    <text evidence="1">The sequence shown here is derived from an EMBL/GenBank/DDBJ whole genome shotgun (WGS) entry which is preliminary data.</text>
</comment>
<dbReference type="Proteomes" id="UP000543224">
    <property type="component" value="Unassembled WGS sequence"/>
</dbReference>
<dbReference type="AlphaFoldDB" id="A0A6V8P226"/>
<dbReference type="EMBL" id="BLRX01000528">
    <property type="protein sequence ID" value="GFP26333.1"/>
    <property type="molecule type" value="Genomic_DNA"/>
</dbReference>
<name>A0A6V8P226_9ACTN</name>
<protein>
    <submittedName>
        <fullName evidence="1">Uncharacterized protein</fullName>
    </submittedName>
</protein>
<gene>
    <name evidence="1" type="ORF">HKBW3S25_01824</name>
</gene>
<reference evidence="1 2" key="1">
    <citation type="journal article" date="2020" name="Front. Microbiol.">
        <title>Single-cell genomics of novel Actinobacteria with the Wood-Ljungdahl pathway discovered in a serpentinizing system.</title>
        <authorList>
            <person name="Merino N."/>
            <person name="Kawai M."/>
            <person name="Boyd E.S."/>
            <person name="Colman D.R."/>
            <person name="McGlynn S.E."/>
            <person name="Nealson K.H."/>
            <person name="Kurokawa K."/>
            <person name="Hongoh Y."/>
        </authorList>
    </citation>
    <scope>NUCLEOTIDE SEQUENCE [LARGE SCALE GENOMIC DNA]</scope>
    <source>
        <strain evidence="1 2">S25</strain>
    </source>
</reference>
<accession>A0A6V8P226</accession>
<organism evidence="1 2">
    <name type="scientific">Candidatus Hakubella thermalkaliphila</name>
    <dbReference type="NCBI Taxonomy" id="2754717"/>
    <lineage>
        <taxon>Bacteria</taxon>
        <taxon>Bacillati</taxon>
        <taxon>Actinomycetota</taxon>
        <taxon>Actinomycetota incertae sedis</taxon>
        <taxon>Candidatus Hakubellales</taxon>
        <taxon>Candidatus Hakubellaceae</taxon>
        <taxon>Candidatus Hakubella</taxon>
    </lineage>
</organism>
<evidence type="ECO:0000313" key="1">
    <source>
        <dbReference type="EMBL" id="GFP26333.1"/>
    </source>
</evidence>
<sequence>MLGLKDHMADVIMGPVPVKDAAL</sequence>